<dbReference type="CDD" id="cd08071">
    <property type="entry name" value="MPN_DUF2466"/>
    <property type="match status" value="1"/>
</dbReference>
<evidence type="ECO:0000256" key="6">
    <source>
        <dbReference type="ARBA" id="ARBA00023049"/>
    </source>
</evidence>
<evidence type="ECO:0000256" key="5">
    <source>
        <dbReference type="ARBA" id="ARBA00022833"/>
    </source>
</evidence>
<keyword evidence="9" id="KW-1185">Reference proteome</keyword>
<dbReference type="InterPro" id="IPR025657">
    <property type="entry name" value="RadC_JAB"/>
</dbReference>
<keyword evidence="2" id="KW-0645">Protease</keyword>
<dbReference type="Pfam" id="PF04002">
    <property type="entry name" value="RadC"/>
    <property type="match status" value="1"/>
</dbReference>
<dbReference type="GO" id="GO:0008237">
    <property type="term" value="F:metallopeptidase activity"/>
    <property type="evidence" value="ECO:0007669"/>
    <property type="project" value="UniProtKB-KW"/>
</dbReference>
<proteinExistence type="inferred from homology"/>
<evidence type="ECO:0000256" key="4">
    <source>
        <dbReference type="ARBA" id="ARBA00022801"/>
    </source>
</evidence>
<dbReference type="GO" id="GO:0046872">
    <property type="term" value="F:metal ion binding"/>
    <property type="evidence" value="ECO:0007669"/>
    <property type="project" value="UniProtKB-KW"/>
</dbReference>
<evidence type="ECO:0000259" key="7">
    <source>
        <dbReference type="PROSITE" id="PS50249"/>
    </source>
</evidence>
<reference evidence="8 9" key="1">
    <citation type="submission" date="2019-09" db="EMBL/GenBank/DDBJ databases">
        <title>Whole genome sequences of isolates from the Mars Exploration Rovers.</title>
        <authorList>
            <person name="Seuylemezian A."/>
            <person name="Vaishampayan P."/>
        </authorList>
    </citation>
    <scope>NUCLEOTIDE SEQUENCE [LARGE SCALE GENOMIC DNA]</scope>
    <source>
        <strain evidence="8 9">MER_TA_151</strain>
    </source>
</reference>
<dbReference type="PANTHER" id="PTHR30471:SF3">
    <property type="entry name" value="UPF0758 PROTEIN YEES-RELATED"/>
    <property type="match status" value="1"/>
</dbReference>
<dbReference type="RefSeq" id="WP_150441723.1">
    <property type="nucleotide sequence ID" value="NZ_VYKL01000032.1"/>
</dbReference>
<dbReference type="PROSITE" id="PS50249">
    <property type="entry name" value="MPN"/>
    <property type="match status" value="1"/>
</dbReference>
<keyword evidence="3" id="KW-0479">Metal-binding</keyword>
<gene>
    <name evidence="8" type="ORF">F4V44_19655</name>
</gene>
<organism evidence="8 9">
    <name type="scientific">Niallia endozanthoxylica</name>
    <dbReference type="NCBI Taxonomy" id="2036016"/>
    <lineage>
        <taxon>Bacteria</taxon>
        <taxon>Bacillati</taxon>
        <taxon>Bacillota</taxon>
        <taxon>Bacilli</taxon>
        <taxon>Bacillales</taxon>
        <taxon>Bacillaceae</taxon>
        <taxon>Niallia</taxon>
    </lineage>
</organism>
<keyword evidence="4" id="KW-0378">Hydrolase</keyword>
<dbReference type="AlphaFoldDB" id="A0A5J5HE43"/>
<name>A0A5J5HE43_9BACI</name>
<accession>A0A5J5HE43</accession>
<evidence type="ECO:0000256" key="1">
    <source>
        <dbReference type="ARBA" id="ARBA00010243"/>
    </source>
</evidence>
<feature type="domain" description="MPN" evidence="7">
    <location>
        <begin position="23"/>
        <end position="145"/>
    </location>
</feature>
<evidence type="ECO:0000256" key="2">
    <source>
        <dbReference type="ARBA" id="ARBA00022670"/>
    </source>
</evidence>
<evidence type="ECO:0000256" key="3">
    <source>
        <dbReference type="ARBA" id="ARBA00022723"/>
    </source>
</evidence>
<keyword evidence="6" id="KW-0482">Metalloprotease</keyword>
<dbReference type="Proteomes" id="UP000326671">
    <property type="component" value="Unassembled WGS sequence"/>
</dbReference>
<protein>
    <submittedName>
        <fullName evidence="8">DNA repair protein RadC</fullName>
    </submittedName>
</protein>
<dbReference type="Gene3D" id="3.40.140.10">
    <property type="entry name" value="Cytidine Deaminase, domain 2"/>
    <property type="match status" value="1"/>
</dbReference>
<dbReference type="GO" id="GO:0006508">
    <property type="term" value="P:proteolysis"/>
    <property type="evidence" value="ECO:0007669"/>
    <property type="project" value="UniProtKB-KW"/>
</dbReference>
<dbReference type="PANTHER" id="PTHR30471">
    <property type="entry name" value="DNA REPAIR PROTEIN RADC"/>
    <property type="match status" value="1"/>
</dbReference>
<keyword evidence="5" id="KW-0862">Zinc</keyword>
<dbReference type="EMBL" id="VYKL01000032">
    <property type="protein sequence ID" value="KAA9018999.1"/>
    <property type="molecule type" value="Genomic_DNA"/>
</dbReference>
<dbReference type="InterPro" id="IPR001405">
    <property type="entry name" value="UPF0758"/>
</dbReference>
<comment type="caution">
    <text evidence="8">The sequence shown here is derived from an EMBL/GenBank/DDBJ whole genome shotgun (WGS) entry which is preliminary data.</text>
</comment>
<evidence type="ECO:0000313" key="9">
    <source>
        <dbReference type="Proteomes" id="UP000326671"/>
    </source>
</evidence>
<sequence>METIYEVQRIRQVVMEETVDRNIVRTPEDGAEIARKFIGDDDREVFFVMCLNTKNKVVAVHRAHVGSLNASLVRPADVFKAAILNNAASVIVCHQHPSMDPSPSREDINVTARLVEVGKMLDIAVLDHLIIGGNTFISLKEKGHI</sequence>
<comment type="similarity">
    <text evidence="1">Belongs to the UPF0758 family.</text>
</comment>
<dbReference type="InterPro" id="IPR037518">
    <property type="entry name" value="MPN"/>
</dbReference>
<dbReference type="OrthoDB" id="9804482at2"/>
<evidence type="ECO:0000313" key="8">
    <source>
        <dbReference type="EMBL" id="KAA9018999.1"/>
    </source>
</evidence>